<organism evidence="1">
    <name type="scientific">marine metagenome</name>
    <dbReference type="NCBI Taxonomy" id="408172"/>
    <lineage>
        <taxon>unclassified sequences</taxon>
        <taxon>metagenomes</taxon>
        <taxon>ecological metagenomes</taxon>
    </lineage>
</organism>
<protein>
    <recommendedName>
        <fullName evidence="2">Asn/Gln amidotransferase domain-containing protein</fullName>
    </recommendedName>
</protein>
<dbReference type="SUPFAM" id="SSF89095">
    <property type="entry name" value="GatB/YqeY motif"/>
    <property type="match status" value="1"/>
</dbReference>
<evidence type="ECO:0008006" key="2">
    <source>
        <dbReference type="Google" id="ProtNLM"/>
    </source>
</evidence>
<name>A0A382C4B2_9ZZZZ</name>
<dbReference type="PANTHER" id="PTHR28055">
    <property type="entry name" value="ALTERED INHERITANCE OF MITOCHONDRIA PROTEIN 41, MITOCHONDRIAL"/>
    <property type="match status" value="1"/>
</dbReference>
<proteinExistence type="predicted"/>
<dbReference type="EMBL" id="UINC01032669">
    <property type="protein sequence ID" value="SVB20714.1"/>
    <property type="molecule type" value="Genomic_DNA"/>
</dbReference>
<dbReference type="InterPro" id="IPR042184">
    <property type="entry name" value="YqeY/Aim41_N"/>
</dbReference>
<dbReference type="AlphaFoldDB" id="A0A382C4B2"/>
<dbReference type="PANTHER" id="PTHR28055:SF1">
    <property type="entry name" value="ALTERED INHERITANCE OF MITOCHONDRIA PROTEIN 41, MITOCHONDRIAL"/>
    <property type="match status" value="1"/>
</dbReference>
<dbReference type="Gene3D" id="1.10.10.410">
    <property type="match status" value="1"/>
</dbReference>
<dbReference type="GO" id="GO:0016884">
    <property type="term" value="F:carbon-nitrogen ligase activity, with glutamine as amido-N-donor"/>
    <property type="evidence" value="ECO:0007669"/>
    <property type="project" value="InterPro"/>
</dbReference>
<dbReference type="InterPro" id="IPR019004">
    <property type="entry name" value="YqeY/Aim41"/>
</dbReference>
<gene>
    <name evidence="1" type="ORF">METZ01_LOCUS173568</name>
</gene>
<dbReference type="InterPro" id="IPR003789">
    <property type="entry name" value="Asn/Gln_tRNA_amidoTrase-B-like"/>
</dbReference>
<dbReference type="Pfam" id="PF09424">
    <property type="entry name" value="YqeY"/>
    <property type="match status" value="1"/>
</dbReference>
<evidence type="ECO:0000313" key="1">
    <source>
        <dbReference type="EMBL" id="SVB20714.1"/>
    </source>
</evidence>
<sequence length="138" mass="15107">MRAHDRNRIDVVRQISTEVARAVKAPGFTGEADDALYRKTIASYAKKMGKALAEYERLGDRGAEAAAKLKFEVEYLARWLPKAVAEEEVAVFVDAAVKELGAADMQAMGQVMGHLMKHHPGLDGAVVSRLVKARLSEN</sequence>
<dbReference type="Gene3D" id="1.10.1510.10">
    <property type="entry name" value="Uncharacterised protein YqeY/AIM41 PF09424, N-terminal domain"/>
    <property type="match status" value="1"/>
</dbReference>
<dbReference type="InterPro" id="IPR023168">
    <property type="entry name" value="GatB_Yqey_C_2"/>
</dbReference>
<reference evidence="1" key="1">
    <citation type="submission" date="2018-05" db="EMBL/GenBank/DDBJ databases">
        <authorList>
            <person name="Lanie J.A."/>
            <person name="Ng W.-L."/>
            <person name="Kazmierczak K.M."/>
            <person name="Andrzejewski T.M."/>
            <person name="Davidsen T.M."/>
            <person name="Wayne K.J."/>
            <person name="Tettelin H."/>
            <person name="Glass J.I."/>
            <person name="Rusch D."/>
            <person name="Podicherti R."/>
            <person name="Tsui H.-C.T."/>
            <person name="Winkler M.E."/>
        </authorList>
    </citation>
    <scope>NUCLEOTIDE SEQUENCE</scope>
</reference>
<accession>A0A382C4B2</accession>